<dbReference type="OrthoDB" id="9869345at2"/>
<keyword evidence="2" id="KW-1185">Reference proteome</keyword>
<dbReference type="EMBL" id="AFBR01000090">
    <property type="protein sequence ID" value="EGG50959.1"/>
    <property type="molecule type" value="Genomic_DNA"/>
</dbReference>
<proteinExistence type="predicted"/>
<reference evidence="1 2" key="1">
    <citation type="submission" date="2011-02" db="EMBL/GenBank/DDBJ databases">
        <authorList>
            <person name="Weinstock G."/>
            <person name="Sodergren E."/>
            <person name="Clifton S."/>
            <person name="Fulton L."/>
            <person name="Fulton B."/>
            <person name="Courtney L."/>
            <person name="Fronick C."/>
            <person name="Harrison M."/>
            <person name="Strong C."/>
            <person name="Farmer C."/>
            <person name="Delahaunty K."/>
            <person name="Markovic C."/>
            <person name="Hall O."/>
            <person name="Minx P."/>
            <person name="Tomlinson C."/>
            <person name="Mitreva M."/>
            <person name="Hou S."/>
            <person name="Chen J."/>
            <person name="Wollam A."/>
            <person name="Pepin K.H."/>
            <person name="Johnson M."/>
            <person name="Bhonagiri V."/>
            <person name="Zhang X."/>
            <person name="Suruliraj S."/>
            <person name="Warren W."/>
            <person name="Chinwalla A."/>
            <person name="Mardis E.R."/>
            <person name="Wilson R.K."/>
        </authorList>
    </citation>
    <scope>NUCLEOTIDE SEQUENCE [LARGE SCALE GENOMIC DNA]</scope>
    <source>
        <strain evidence="1 2">YIT 11841</strain>
    </source>
</reference>
<evidence type="ECO:0000313" key="1">
    <source>
        <dbReference type="EMBL" id="EGG50959.1"/>
    </source>
</evidence>
<dbReference type="Proteomes" id="UP000005546">
    <property type="component" value="Unassembled WGS sequence"/>
</dbReference>
<dbReference type="STRING" id="762982.HMPREF9442_03014"/>
<name>F3QXS5_9BACT</name>
<organism evidence="1 2">
    <name type="scientific">Paraprevotella xylaniphila YIT 11841</name>
    <dbReference type="NCBI Taxonomy" id="762982"/>
    <lineage>
        <taxon>Bacteria</taxon>
        <taxon>Pseudomonadati</taxon>
        <taxon>Bacteroidota</taxon>
        <taxon>Bacteroidia</taxon>
        <taxon>Bacteroidales</taxon>
        <taxon>Prevotellaceae</taxon>
        <taxon>Paraprevotella</taxon>
    </lineage>
</organism>
<gene>
    <name evidence="1" type="ORF">HMPREF9442_03014</name>
</gene>
<protein>
    <submittedName>
        <fullName evidence="1">Conserved domain protein</fullName>
    </submittedName>
</protein>
<sequence length="72" mass="8442">MPRLRIAALWPTWVFGKRPFFLKRIFMAKNAILMATIIRVNNSVFNIFAYICAAKINFKSVDLCRIFAFNQI</sequence>
<comment type="caution">
    <text evidence="1">The sequence shown here is derived from an EMBL/GenBank/DDBJ whole genome shotgun (WGS) entry which is preliminary data.</text>
</comment>
<accession>F3QXS5</accession>
<dbReference type="HOGENOM" id="CLU_2718707_0_0_10"/>
<dbReference type="AlphaFoldDB" id="F3QXS5"/>
<evidence type="ECO:0000313" key="2">
    <source>
        <dbReference type="Proteomes" id="UP000005546"/>
    </source>
</evidence>